<evidence type="ECO:0000313" key="2">
    <source>
        <dbReference type="Proteomes" id="UP000278164"/>
    </source>
</evidence>
<sequence>MLITKNLIKNSQKPINKDFCEFKIQIPMNKLSFFIIFISIGLLSGCSQKENRADSPIIDFGESINSIKASQLIKIENSVKLETKDECLIGHIDHACVYDRHIYILDSWISKSLFVFNDEGKYITKISAASGGEGEFLIPYNFEIDKENNTLLLNDIAQNKLLFYDIKDFKYIKSINYKEKYNAICKLTNKDLYIGYKPMRNIHENNNTQIDILDSDLNKQKGLIKADPRTSILSGKVFNFYNTKQGVVVFPFFSNKLYNITADTAMVRYELRFGEYDFPPNDFFSSKQYEPIPIFQQLEKEEFIQNIYPYETTDYLLVKYDVKKNNFMAIHNKHTKKSINIAYNNIINDLNISNFPIPIFNEGENITGYIDASNIDSTIKKGDNPILITFKIII</sequence>
<comment type="caution">
    <text evidence="1">The sequence shown here is derived from an EMBL/GenBank/DDBJ whole genome shotgun (WGS) entry which is preliminary data.</text>
</comment>
<dbReference type="EMBL" id="RAYI01000006">
    <property type="protein sequence ID" value="RLT74594.1"/>
    <property type="molecule type" value="Genomic_DNA"/>
</dbReference>
<organism evidence="1 2">
    <name type="scientific">Parabacteroides distasonis</name>
    <dbReference type="NCBI Taxonomy" id="823"/>
    <lineage>
        <taxon>Bacteria</taxon>
        <taxon>Pseudomonadati</taxon>
        <taxon>Bacteroidota</taxon>
        <taxon>Bacteroidia</taxon>
        <taxon>Bacteroidales</taxon>
        <taxon>Tannerellaceae</taxon>
        <taxon>Parabacteroides</taxon>
    </lineage>
</organism>
<evidence type="ECO:0000313" key="1">
    <source>
        <dbReference type="EMBL" id="RLT74594.1"/>
    </source>
</evidence>
<proteinExistence type="predicted"/>
<accession>A0A3L7ZRU2</accession>
<dbReference type="InterPro" id="IPR011042">
    <property type="entry name" value="6-blade_b-propeller_TolB-like"/>
</dbReference>
<dbReference type="AlphaFoldDB" id="A0A3L7ZRU2"/>
<dbReference type="Pfam" id="PF17170">
    <property type="entry name" value="DUF5128"/>
    <property type="match status" value="1"/>
</dbReference>
<dbReference type="Gene3D" id="2.120.10.30">
    <property type="entry name" value="TolB, C-terminal domain"/>
    <property type="match status" value="1"/>
</dbReference>
<gene>
    <name evidence="1" type="ORF">D7V78_04285</name>
</gene>
<name>A0A3L7ZRU2_PARDI</name>
<protein>
    <submittedName>
        <fullName evidence="1">6-bladed beta-propeller</fullName>
    </submittedName>
</protein>
<reference evidence="1 2" key="1">
    <citation type="submission" date="2018-09" db="EMBL/GenBank/DDBJ databases">
        <title>Murine metabolic-syndrome-specific gut microbial biobank.</title>
        <authorList>
            <person name="Liu C."/>
        </authorList>
    </citation>
    <scope>NUCLEOTIDE SEQUENCE [LARGE SCALE GENOMIC DNA]</scope>
    <source>
        <strain evidence="1 2">8-P5</strain>
    </source>
</reference>
<dbReference type="Proteomes" id="UP000278164">
    <property type="component" value="Unassembled WGS sequence"/>
</dbReference>